<evidence type="ECO:0000313" key="5">
    <source>
        <dbReference type="Proteomes" id="UP000626109"/>
    </source>
</evidence>
<dbReference type="Proteomes" id="UP000654075">
    <property type="component" value="Unassembled WGS sequence"/>
</dbReference>
<dbReference type="PROSITE" id="PS50088">
    <property type="entry name" value="ANK_REPEAT"/>
    <property type="match status" value="1"/>
</dbReference>
<gene>
    <name evidence="3" type="ORF">PGLA1383_LOCUS33220</name>
    <name evidence="4" type="ORF">PGLA2088_LOCUS39744</name>
</gene>
<reference evidence="4" key="1">
    <citation type="submission" date="2021-02" db="EMBL/GenBank/DDBJ databases">
        <authorList>
            <person name="Dougan E. K."/>
            <person name="Rhodes N."/>
            <person name="Thang M."/>
            <person name="Chan C."/>
        </authorList>
    </citation>
    <scope>NUCLEOTIDE SEQUENCE</scope>
</reference>
<evidence type="ECO:0000256" key="1">
    <source>
        <dbReference type="PROSITE-ProRule" id="PRU00023"/>
    </source>
</evidence>
<feature type="repeat" description="ANK" evidence="1">
    <location>
        <begin position="129"/>
        <end position="161"/>
    </location>
</feature>
<dbReference type="Gene3D" id="1.25.40.20">
    <property type="entry name" value="Ankyrin repeat-containing domain"/>
    <property type="match status" value="1"/>
</dbReference>
<feature type="compositionally biased region" description="Basic and acidic residues" evidence="2">
    <location>
        <begin position="67"/>
        <end position="89"/>
    </location>
</feature>
<feature type="region of interest" description="Disordered" evidence="2">
    <location>
        <begin position="208"/>
        <end position="265"/>
    </location>
</feature>
<keyword evidence="1" id="KW-0040">ANK repeat</keyword>
<feature type="compositionally biased region" description="Low complexity" evidence="2">
    <location>
        <begin position="208"/>
        <end position="232"/>
    </location>
</feature>
<feature type="compositionally biased region" description="Basic and acidic residues" evidence="2">
    <location>
        <begin position="27"/>
        <end position="39"/>
    </location>
</feature>
<evidence type="ECO:0000313" key="4">
    <source>
        <dbReference type="EMBL" id="CAE8717877.1"/>
    </source>
</evidence>
<dbReference type="InterPro" id="IPR002110">
    <property type="entry name" value="Ankyrin_rpt"/>
</dbReference>
<evidence type="ECO:0000256" key="2">
    <source>
        <dbReference type="SAM" id="MobiDB-lite"/>
    </source>
</evidence>
<proteinExistence type="predicted"/>
<dbReference type="OrthoDB" id="10338253at2759"/>
<feature type="compositionally biased region" description="Basic and acidic residues" evidence="2">
    <location>
        <begin position="241"/>
        <end position="253"/>
    </location>
</feature>
<evidence type="ECO:0000313" key="3">
    <source>
        <dbReference type="EMBL" id="CAE8615505.1"/>
    </source>
</evidence>
<dbReference type="EMBL" id="CAJNNW010033251">
    <property type="protein sequence ID" value="CAE8717877.1"/>
    <property type="molecule type" value="Genomic_DNA"/>
</dbReference>
<accession>A0A813L279</accession>
<keyword evidence="6" id="KW-1185">Reference proteome</keyword>
<dbReference type="AlphaFoldDB" id="A0A813L279"/>
<dbReference type="EMBL" id="CAJNNV010025645">
    <property type="protein sequence ID" value="CAE8615505.1"/>
    <property type="molecule type" value="Genomic_DNA"/>
</dbReference>
<dbReference type="Proteomes" id="UP000626109">
    <property type="component" value="Unassembled WGS sequence"/>
</dbReference>
<evidence type="ECO:0000313" key="6">
    <source>
        <dbReference type="Proteomes" id="UP000654075"/>
    </source>
</evidence>
<sequence>MSEGSVAAVPPTLLGSVFKARLGSQQKVDDLEAGSEPKPRPATPSSGSGPGPQTIGHVEEGVCQLLEEGRLTDSEPEAGRKPPEPEKEELFWSKAQDALCDRQRREKLMKFLKANNFKDMNSSSGWFFNYRYPLHSAVQQNDAAMVSILLQCKAKSKLKDAHGLTARQLARRKNVQESHTAVLTAFANHAARRKARRAAREAGKAAAVSARGASEASGASGASGANAEAGASLIQNQPGDEAARGEVPPKEETEATATPQAVEGI</sequence>
<dbReference type="SUPFAM" id="SSF48403">
    <property type="entry name" value="Ankyrin repeat"/>
    <property type="match status" value="1"/>
</dbReference>
<organism evidence="4 5">
    <name type="scientific">Polarella glacialis</name>
    <name type="common">Dinoflagellate</name>
    <dbReference type="NCBI Taxonomy" id="89957"/>
    <lineage>
        <taxon>Eukaryota</taxon>
        <taxon>Sar</taxon>
        <taxon>Alveolata</taxon>
        <taxon>Dinophyceae</taxon>
        <taxon>Suessiales</taxon>
        <taxon>Suessiaceae</taxon>
        <taxon>Polarella</taxon>
    </lineage>
</organism>
<dbReference type="InterPro" id="IPR036770">
    <property type="entry name" value="Ankyrin_rpt-contain_sf"/>
</dbReference>
<name>A0A813L279_POLGL</name>
<comment type="caution">
    <text evidence="4">The sequence shown here is derived from an EMBL/GenBank/DDBJ whole genome shotgun (WGS) entry which is preliminary data.</text>
</comment>
<feature type="region of interest" description="Disordered" evidence="2">
    <location>
        <begin position="25"/>
        <end position="89"/>
    </location>
</feature>
<protein>
    <submittedName>
        <fullName evidence="4">Uncharacterized protein</fullName>
    </submittedName>
</protein>